<protein>
    <recommendedName>
        <fullName evidence="2">histidine kinase</fullName>
        <ecNumber evidence="2">2.7.13.3</ecNumber>
    </recommendedName>
</protein>
<dbReference type="GO" id="GO:0005524">
    <property type="term" value="F:ATP binding"/>
    <property type="evidence" value="ECO:0007669"/>
    <property type="project" value="UniProtKB-KW"/>
</dbReference>
<dbReference type="AlphaFoldDB" id="A0A1H0EVX3"/>
<dbReference type="Gene3D" id="1.20.5.1930">
    <property type="match status" value="1"/>
</dbReference>
<name>A0A1H0EVX3_9PSEU</name>
<evidence type="ECO:0000256" key="3">
    <source>
        <dbReference type="ARBA" id="ARBA00022553"/>
    </source>
</evidence>
<evidence type="ECO:0000259" key="11">
    <source>
        <dbReference type="Pfam" id="PF07730"/>
    </source>
</evidence>
<dbReference type="SUPFAM" id="SSF55874">
    <property type="entry name" value="ATPase domain of HSP90 chaperone/DNA topoisomerase II/histidine kinase"/>
    <property type="match status" value="1"/>
</dbReference>
<dbReference type="Pfam" id="PF07730">
    <property type="entry name" value="HisKA_3"/>
    <property type="match status" value="1"/>
</dbReference>
<reference evidence="13" key="1">
    <citation type="submission" date="2016-10" db="EMBL/GenBank/DDBJ databases">
        <authorList>
            <person name="Varghese N."/>
            <person name="Submissions S."/>
        </authorList>
    </citation>
    <scope>NUCLEOTIDE SEQUENCE [LARGE SCALE GENOMIC DNA]</scope>
    <source>
        <strain evidence="13">IBRC-M 10655</strain>
    </source>
</reference>
<feature type="region of interest" description="Disordered" evidence="9">
    <location>
        <begin position="326"/>
        <end position="345"/>
    </location>
</feature>
<evidence type="ECO:0000256" key="2">
    <source>
        <dbReference type="ARBA" id="ARBA00012438"/>
    </source>
</evidence>
<dbReference type="InterPro" id="IPR050482">
    <property type="entry name" value="Sensor_HK_TwoCompSys"/>
</dbReference>
<dbReference type="PANTHER" id="PTHR24421:SF10">
    <property type="entry name" value="NITRATE_NITRITE SENSOR PROTEIN NARQ"/>
    <property type="match status" value="1"/>
</dbReference>
<keyword evidence="13" id="KW-1185">Reference proteome</keyword>
<dbReference type="InterPro" id="IPR011712">
    <property type="entry name" value="Sig_transdc_His_kin_sub3_dim/P"/>
</dbReference>
<keyword evidence="10" id="KW-0812">Transmembrane</keyword>
<evidence type="ECO:0000256" key="6">
    <source>
        <dbReference type="ARBA" id="ARBA00022777"/>
    </source>
</evidence>
<proteinExistence type="predicted"/>
<keyword evidence="10" id="KW-1133">Transmembrane helix</keyword>
<dbReference type="Gene3D" id="3.30.565.10">
    <property type="entry name" value="Histidine kinase-like ATPase, C-terminal domain"/>
    <property type="match status" value="1"/>
</dbReference>
<feature type="compositionally biased region" description="Low complexity" evidence="9">
    <location>
        <begin position="328"/>
        <end position="337"/>
    </location>
</feature>
<feature type="transmembrane region" description="Helical" evidence="10">
    <location>
        <begin position="12"/>
        <end position="33"/>
    </location>
</feature>
<comment type="catalytic activity">
    <reaction evidence="1">
        <text>ATP + protein L-histidine = ADP + protein N-phospho-L-histidine.</text>
        <dbReference type="EC" id="2.7.13.3"/>
    </reaction>
</comment>
<evidence type="ECO:0000256" key="10">
    <source>
        <dbReference type="SAM" id="Phobius"/>
    </source>
</evidence>
<dbReference type="InterPro" id="IPR036890">
    <property type="entry name" value="HATPase_C_sf"/>
</dbReference>
<dbReference type="GO" id="GO:0046983">
    <property type="term" value="F:protein dimerization activity"/>
    <property type="evidence" value="ECO:0007669"/>
    <property type="project" value="InterPro"/>
</dbReference>
<organism evidence="12 13">
    <name type="scientific">Actinokineospora alba</name>
    <dbReference type="NCBI Taxonomy" id="504798"/>
    <lineage>
        <taxon>Bacteria</taxon>
        <taxon>Bacillati</taxon>
        <taxon>Actinomycetota</taxon>
        <taxon>Actinomycetes</taxon>
        <taxon>Pseudonocardiales</taxon>
        <taxon>Pseudonocardiaceae</taxon>
        <taxon>Actinokineospora</taxon>
    </lineage>
</organism>
<evidence type="ECO:0000256" key="1">
    <source>
        <dbReference type="ARBA" id="ARBA00000085"/>
    </source>
</evidence>
<evidence type="ECO:0000256" key="5">
    <source>
        <dbReference type="ARBA" id="ARBA00022741"/>
    </source>
</evidence>
<keyword evidence="6 12" id="KW-0418">Kinase</keyword>
<evidence type="ECO:0000313" key="12">
    <source>
        <dbReference type="EMBL" id="SDN86505.1"/>
    </source>
</evidence>
<dbReference type="CDD" id="cd16917">
    <property type="entry name" value="HATPase_UhpB-NarQ-NarX-like"/>
    <property type="match status" value="1"/>
</dbReference>
<keyword evidence="3" id="KW-0597">Phosphoprotein</keyword>
<gene>
    <name evidence="12" type="ORF">SAMN05192558_101122</name>
</gene>
<sequence>MRARVARSGYGYPLWMALTVSIGALAAAAAALVQRDAVVPPRWALLWALIAVSPVLFDLATGGKMPRPLMAVLAIAGTSVLLVEPVESDFAPFILVILAAEVAATATLPVSVAAAVCMLVALVVPATAGRLEGAPLYATAVVIGWTVGFVVLTQLRLLQQERAARASLAEQAATGERQRIAREVHDVIAHSLSVTLLHLTAARRALQQDEDLDEAVAALTDAERQGRQAMADIRRTVGLLAAGPSGTRPEPGVGDLGDLVDDFRRAGLRVEYQVRGDPADVPPSVGLGLYRITQESLANVAKHTPAATAEVDLDIGSAQVTLSVRNDTPATPTTATGPGSGVDGMRRRADLLGGSLRAGPGPRGWLVHAEVPLDTDSTGWSCALRRRVQEAP</sequence>
<feature type="transmembrane region" description="Helical" evidence="10">
    <location>
        <begin position="93"/>
        <end position="124"/>
    </location>
</feature>
<evidence type="ECO:0000256" key="7">
    <source>
        <dbReference type="ARBA" id="ARBA00022840"/>
    </source>
</evidence>
<feature type="transmembrane region" description="Helical" evidence="10">
    <location>
        <begin position="69"/>
        <end position="86"/>
    </location>
</feature>
<feature type="transmembrane region" description="Helical" evidence="10">
    <location>
        <begin position="45"/>
        <end position="63"/>
    </location>
</feature>
<feature type="domain" description="Signal transduction histidine kinase subgroup 3 dimerisation and phosphoacceptor" evidence="11">
    <location>
        <begin position="176"/>
        <end position="241"/>
    </location>
</feature>
<dbReference type="EMBL" id="FNJB01000001">
    <property type="protein sequence ID" value="SDN86505.1"/>
    <property type="molecule type" value="Genomic_DNA"/>
</dbReference>
<dbReference type="OrthoDB" id="227596at2"/>
<keyword evidence="8" id="KW-0902">Two-component regulatory system</keyword>
<keyword evidence="4" id="KW-0808">Transferase</keyword>
<evidence type="ECO:0000256" key="8">
    <source>
        <dbReference type="ARBA" id="ARBA00023012"/>
    </source>
</evidence>
<evidence type="ECO:0000256" key="9">
    <source>
        <dbReference type="SAM" id="MobiDB-lite"/>
    </source>
</evidence>
<dbReference type="PANTHER" id="PTHR24421">
    <property type="entry name" value="NITRATE/NITRITE SENSOR PROTEIN NARX-RELATED"/>
    <property type="match status" value="1"/>
</dbReference>
<accession>A0A1H0EVX3</accession>
<keyword evidence="7" id="KW-0067">ATP-binding</keyword>
<dbReference type="GO" id="GO:0000155">
    <property type="term" value="F:phosphorelay sensor kinase activity"/>
    <property type="evidence" value="ECO:0007669"/>
    <property type="project" value="InterPro"/>
</dbReference>
<keyword evidence="10" id="KW-0472">Membrane</keyword>
<dbReference type="EC" id="2.7.13.3" evidence="2"/>
<dbReference type="STRING" id="504798.SAMN05421871_103747"/>
<evidence type="ECO:0000313" key="13">
    <source>
        <dbReference type="Proteomes" id="UP000199651"/>
    </source>
</evidence>
<keyword evidence="5" id="KW-0547">Nucleotide-binding</keyword>
<dbReference type="GO" id="GO:0016020">
    <property type="term" value="C:membrane"/>
    <property type="evidence" value="ECO:0007669"/>
    <property type="project" value="InterPro"/>
</dbReference>
<feature type="transmembrane region" description="Helical" evidence="10">
    <location>
        <begin position="136"/>
        <end position="158"/>
    </location>
</feature>
<evidence type="ECO:0000256" key="4">
    <source>
        <dbReference type="ARBA" id="ARBA00022679"/>
    </source>
</evidence>
<dbReference type="Proteomes" id="UP000199651">
    <property type="component" value="Unassembled WGS sequence"/>
</dbReference>